<dbReference type="EMBL" id="CM015719">
    <property type="protein sequence ID" value="KAF3692521.1"/>
    <property type="molecule type" value="Genomic_DNA"/>
</dbReference>
<organism evidence="1 2">
    <name type="scientific">Channa argus</name>
    <name type="common">Northern snakehead</name>
    <name type="synonym">Ophicephalus argus</name>
    <dbReference type="NCBI Taxonomy" id="215402"/>
    <lineage>
        <taxon>Eukaryota</taxon>
        <taxon>Metazoa</taxon>
        <taxon>Chordata</taxon>
        <taxon>Craniata</taxon>
        <taxon>Vertebrata</taxon>
        <taxon>Euteleostomi</taxon>
        <taxon>Actinopterygii</taxon>
        <taxon>Neopterygii</taxon>
        <taxon>Teleostei</taxon>
        <taxon>Neoteleostei</taxon>
        <taxon>Acanthomorphata</taxon>
        <taxon>Anabantaria</taxon>
        <taxon>Anabantiformes</taxon>
        <taxon>Channoidei</taxon>
        <taxon>Channidae</taxon>
        <taxon>Channa</taxon>
    </lineage>
</organism>
<reference evidence="1 2" key="1">
    <citation type="submission" date="2019-02" db="EMBL/GenBank/DDBJ databases">
        <title>Opniocepnalus argus genome.</title>
        <authorList>
            <person name="Zhou C."/>
            <person name="Xiao S."/>
        </authorList>
    </citation>
    <scope>NUCLEOTIDE SEQUENCE [LARGE SCALE GENOMIC DNA]</scope>
    <source>
        <strain evidence="1">OARG1902GOOAL</strain>
        <tissue evidence="1">Muscle</tissue>
    </source>
</reference>
<evidence type="ECO:0000313" key="2">
    <source>
        <dbReference type="Proteomes" id="UP000503349"/>
    </source>
</evidence>
<name>A0A6G1PQ98_CHAAH</name>
<accession>A0A6G1PQ98</accession>
<sequence length="93" mass="10322">MSSCSFSALSCTSSISRAFFFFNAAALASRAALSASSFNRYEAAEEAMDLLHYIQHRWLSCQYDALFFVCFEDAFETLSIGVTYLSYVSASSM</sequence>
<proteinExistence type="predicted"/>
<dbReference type="AlphaFoldDB" id="A0A6G1PQ98"/>
<reference evidence="2" key="2">
    <citation type="submission" date="2019-02" db="EMBL/GenBank/DDBJ databases">
        <title>Opniocepnalus argus Var Kimnra genome.</title>
        <authorList>
            <person name="Zhou C."/>
            <person name="Xiao S."/>
        </authorList>
    </citation>
    <scope>NUCLEOTIDE SEQUENCE [LARGE SCALE GENOMIC DNA]</scope>
</reference>
<dbReference type="Proteomes" id="UP000503349">
    <property type="component" value="Chromosome 8"/>
</dbReference>
<keyword evidence="2" id="KW-1185">Reference proteome</keyword>
<evidence type="ECO:0000313" key="1">
    <source>
        <dbReference type="EMBL" id="KAF3692521.1"/>
    </source>
</evidence>
<protein>
    <submittedName>
        <fullName evidence="1">Uncharacterized protein</fullName>
    </submittedName>
</protein>
<gene>
    <name evidence="1" type="ORF">EXN66_Car008197</name>
</gene>